<protein>
    <submittedName>
        <fullName evidence="5">Chitobiase/beta-hexosaminidase C-terminal domain-containing protein</fullName>
    </submittedName>
</protein>
<feature type="chain" id="PRO_5038881495" evidence="3">
    <location>
        <begin position="24"/>
        <end position="1242"/>
    </location>
</feature>
<feature type="compositionally biased region" description="Gly residues" evidence="1">
    <location>
        <begin position="1198"/>
        <end position="1207"/>
    </location>
</feature>
<evidence type="ECO:0000256" key="3">
    <source>
        <dbReference type="SAM" id="SignalP"/>
    </source>
</evidence>
<organism evidence="5 7">
    <name type="scientific">Bifidobacterium imperatoris</name>
    <dbReference type="NCBI Taxonomy" id="2020965"/>
    <lineage>
        <taxon>Bacteria</taxon>
        <taxon>Bacillati</taxon>
        <taxon>Actinomycetota</taxon>
        <taxon>Actinomycetes</taxon>
        <taxon>Bifidobacteriales</taxon>
        <taxon>Bifidobacteriaceae</taxon>
        <taxon>Bifidobacterium</taxon>
    </lineage>
</organism>
<dbReference type="InterPro" id="IPR012334">
    <property type="entry name" value="Pectin_lyas_fold"/>
</dbReference>
<feature type="compositionally biased region" description="Acidic residues" evidence="1">
    <location>
        <begin position="1179"/>
        <end position="1190"/>
    </location>
</feature>
<dbReference type="InterPro" id="IPR000421">
    <property type="entry name" value="FA58C"/>
</dbReference>
<proteinExistence type="predicted"/>
<evidence type="ECO:0000256" key="1">
    <source>
        <dbReference type="SAM" id="MobiDB-lite"/>
    </source>
</evidence>
<dbReference type="PROSITE" id="PS50022">
    <property type="entry name" value="FA58C_3"/>
    <property type="match status" value="1"/>
</dbReference>
<feature type="signal peptide" evidence="3">
    <location>
        <begin position="1"/>
        <end position="23"/>
    </location>
</feature>
<dbReference type="RefSeq" id="WP_101626376.1">
    <property type="nucleotide sequence ID" value="NZ_CP071591.1"/>
</dbReference>
<reference evidence="6 8" key="2">
    <citation type="submission" date="2021-03" db="EMBL/GenBank/DDBJ databases">
        <title>Genome sequencing of Bifidobacterium imperatoris JCM 32708.</title>
        <authorList>
            <person name="Kim J."/>
        </authorList>
    </citation>
    <scope>NUCLEOTIDE SEQUENCE [LARGE SCALE GENOMIC DNA]</scope>
    <source>
        <strain evidence="6 8">JCM 32708</strain>
    </source>
</reference>
<dbReference type="SUPFAM" id="SSF49785">
    <property type="entry name" value="Galactose-binding domain-like"/>
    <property type="match status" value="1"/>
</dbReference>
<feature type="compositionally biased region" description="Polar residues" evidence="1">
    <location>
        <begin position="51"/>
        <end position="64"/>
    </location>
</feature>
<dbReference type="InterPro" id="IPR006626">
    <property type="entry name" value="PbH1"/>
</dbReference>
<dbReference type="SUPFAM" id="SSF51126">
    <property type="entry name" value="Pectin lyase-like"/>
    <property type="match status" value="2"/>
</dbReference>
<feature type="region of interest" description="Disordered" evidence="1">
    <location>
        <begin position="47"/>
        <end position="70"/>
    </location>
</feature>
<feature type="domain" description="F5/8 type C" evidence="4">
    <location>
        <begin position="87"/>
        <end position="222"/>
    </location>
</feature>
<feature type="transmembrane region" description="Helical" evidence="2">
    <location>
        <begin position="1218"/>
        <end position="1239"/>
    </location>
</feature>
<evidence type="ECO:0000313" key="6">
    <source>
        <dbReference type="EMBL" id="QSY58188.1"/>
    </source>
</evidence>
<accession>A0A2N5IQ43</accession>
<dbReference type="Proteomes" id="UP000663067">
    <property type="component" value="Chromosome"/>
</dbReference>
<feature type="region of interest" description="Disordered" evidence="1">
    <location>
        <begin position="1170"/>
        <end position="1210"/>
    </location>
</feature>
<name>A0A2N5IQ43_9BIFI</name>
<evidence type="ECO:0000259" key="4">
    <source>
        <dbReference type="PROSITE" id="PS50022"/>
    </source>
</evidence>
<evidence type="ECO:0000256" key="2">
    <source>
        <dbReference type="SAM" id="Phobius"/>
    </source>
</evidence>
<keyword evidence="2" id="KW-1133">Transmembrane helix</keyword>
<dbReference type="EMBL" id="NMWV01000029">
    <property type="protein sequence ID" value="PLS24072.1"/>
    <property type="molecule type" value="Genomic_DNA"/>
</dbReference>
<gene>
    <name evidence="6" type="ORF">BLI708_02415</name>
    <name evidence="5" type="ORF">Tam1G_1908</name>
</gene>
<keyword evidence="8" id="KW-1185">Reference proteome</keyword>
<dbReference type="InterPro" id="IPR008979">
    <property type="entry name" value="Galactose-bd-like_sf"/>
</dbReference>
<evidence type="ECO:0000313" key="8">
    <source>
        <dbReference type="Proteomes" id="UP000663067"/>
    </source>
</evidence>
<dbReference type="Pfam" id="PF00754">
    <property type="entry name" value="F5_F8_type_C"/>
    <property type="match status" value="1"/>
</dbReference>
<dbReference type="AlphaFoldDB" id="A0A2N5IQ43"/>
<dbReference type="EMBL" id="CP071591">
    <property type="protein sequence ID" value="QSY58188.1"/>
    <property type="molecule type" value="Genomic_DNA"/>
</dbReference>
<sequence length="1242" mass="133230">MRRKIFRLSIASMAALAMFIPSAAWGDSIGAELSSEPDAPTAQYIDASASGDVNQTDATAQDGTTRGGASHVMPAQRKAAELQNDYSAYTNLALNASATMNVPSGTDWYSYPSSAVDGNAGTYAQAADGRPFTLTLDLGRQVSFDTLTIRGVDKQLYSYRIGISDNGTDWTTIIERETTEDQRKAFFTWDELDSPRSARYVKVDILDGEEWIGISEFSMYYTRKLRPVRADVAAGMVMAGTEVMLSSDDSDAIIHYTTDGTVPNADSLQYKKPIVIDRDMTINAVAMQSGKENSDLLTLEYRVLDVDIQPDTTYYVDSTAGEPGDGSKQRPFNSLEAVNAANFLPGDKVLFKAGTEYHGTLIIGDGTQAQAQDGSGASKAGLDSGKPDNPVVFSAYGKGEMPKIIADTDHIKGREAVLISDAHDVTVKGLEIINKDADESDYQQYIRRGIAVMNHNNGKLANITIADNYIHDVTGQMDEGGIQGGAAGIITEVYSFTKLVVTNGEWARDSSANPTDEMKKPSWFDNMRITGNRIENVSRSGINAASDYKCREAVDWNYGSGCNALQRDNAPWVPSTNTLVENNQLDHIGGDGIVVQETKGAVVQHNCVYDAANSPSKGSNAGVWVWNADDTLFQYNEVGYTNKRADNNDGTAWDFDYGSRNTIYQYNYSHDNAGGALLTCACAGRMSQAVGSVFRYNLSVNDGVNAKGCDGNVNTNRVMFLAGIKDMSFYNNTIVAPDVEGEYEVIDPSGSANSAFFANNLFVLPGSVAAESVNVPDNYDATLRWGNNLFVADGERPSDDEWPILSAQNNQYVTLSEYVAATGVDLAAVRSGDLATLRVGSRWTDKAGRAMAPEGTKDYDGNAVPTWSVPDIGAFQTSKFADDSGKVGALQAGKSTIVDVPGNAVIAVTAIPDKRATLNVTIDNNRGFTQTITRDSRATYVRTASDSSRLVLECAGVGQCKDIEMKTTSDALWDGSFESANWGTSSLSPWTYGTAGNVQNYDTGYRVNDELRSGVDEADKLASSGSLAAKLGIKSEGDSVTDETVQLNQRALLAEPGKTYALSFWATVGENNDGTHTISAEVRYRRSKDGWIAEHGGVFSHYIDVIKDASVTCSADRRADYRVYCTSTFTVPEDADPSGALWLAIAQPDLKNEVGVATYVDSVAMAKTVPVPQLPDTSTEPDEPGEEENGPDASGNETGDGSGGGKHTAGTLENTGSAVLLVAMLAVVCAFAGLAGLGLRRK</sequence>
<dbReference type="Pfam" id="PF13290">
    <property type="entry name" value="CHB_HEX_C_1"/>
    <property type="match status" value="1"/>
</dbReference>
<dbReference type="InterPro" id="IPR011050">
    <property type="entry name" value="Pectin_lyase_fold/virulence"/>
</dbReference>
<keyword evidence="2" id="KW-0472">Membrane</keyword>
<reference evidence="5 7" key="1">
    <citation type="submission" date="2017-07" db="EMBL/GenBank/DDBJ databases">
        <title>Bifidobacterium novel species.</title>
        <authorList>
            <person name="Lugli G.A."/>
            <person name="Milani C."/>
            <person name="Duranti S."/>
            <person name="Mangifesta M."/>
        </authorList>
    </citation>
    <scope>NUCLEOTIDE SEQUENCE [LARGE SCALE GENOMIC DNA]</scope>
    <source>
        <strain evidence="5 7">45</strain>
    </source>
</reference>
<dbReference type="SMART" id="SM00710">
    <property type="entry name" value="PbH1"/>
    <property type="match status" value="6"/>
</dbReference>
<dbReference type="Gene3D" id="2.60.120.260">
    <property type="entry name" value="Galactose-binding domain-like"/>
    <property type="match status" value="2"/>
</dbReference>
<dbReference type="InterPro" id="IPR059177">
    <property type="entry name" value="GH29D-like_dom"/>
</dbReference>
<dbReference type="Gene3D" id="2.160.20.10">
    <property type="entry name" value="Single-stranded right-handed beta-helix, Pectin lyase-like"/>
    <property type="match status" value="1"/>
</dbReference>
<evidence type="ECO:0000313" key="5">
    <source>
        <dbReference type="EMBL" id="PLS24072.1"/>
    </source>
</evidence>
<keyword evidence="3" id="KW-0732">Signal</keyword>
<keyword evidence="2" id="KW-0812">Transmembrane</keyword>
<dbReference type="Proteomes" id="UP000234855">
    <property type="component" value="Unassembled WGS sequence"/>
</dbReference>
<evidence type="ECO:0000313" key="7">
    <source>
        <dbReference type="Proteomes" id="UP000234855"/>
    </source>
</evidence>